<evidence type="ECO:0000256" key="2">
    <source>
        <dbReference type="ARBA" id="ARBA00004317"/>
    </source>
</evidence>
<reference evidence="10" key="2">
    <citation type="submission" date="2023-06" db="EMBL/GenBank/DDBJ databases">
        <authorList>
            <consortium name="Lawrence Berkeley National Laboratory"/>
            <person name="Haridas S."/>
            <person name="Hensen N."/>
            <person name="Bonometti L."/>
            <person name="Westerberg I."/>
            <person name="Brannstrom I.O."/>
            <person name="Guillou S."/>
            <person name="Cros-Aarteil S."/>
            <person name="Calhoun S."/>
            <person name="Kuo A."/>
            <person name="Mondo S."/>
            <person name="Pangilinan J."/>
            <person name="Riley R."/>
            <person name="Labutti K."/>
            <person name="Andreopoulos B."/>
            <person name="Lipzen A."/>
            <person name="Chen C."/>
            <person name="Yanf M."/>
            <person name="Daum C."/>
            <person name="Ng V."/>
            <person name="Clum A."/>
            <person name="Steindorff A."/>
            <person name="Ohm R."/>
            <person name="Martin F."/>
            <person name="Silar P."/>
            <person name="Natvig D."/>
            <person name="Lalanne C."/>
            <person name="Gautier V."/>
            <person name="Ament-Velasquez S.L."/>
            <person name="Kruys A."/>
            <person name="Hutchinson M.I."/>
            <person name="Powell A.J."/>
            <person name="Barry K."/>
            <person name="Miller A.N."/>
            <person name="Grigoriev I.V."/>
            <person name="Debuchy R."/>
            <person name="Gladieux P."/>
            <person name="Thoren M.H."/>
            <person name="Johannesson H."/>
        </authorList>
    </citation>
    <scope>NUCLEOTIDE SEQUENCE</scope>
    <source>
        <strain evidence="10">CBS 560.94</strain>
    </source>
</reference>
<dbReference type="GO" id="GO:0031021">
    <property type="term" value="C:interphase microtubule organizing center"/>
    <property type="evidence" value="ECO:0007669"/>
    <property type="project" value="TreeGrafter"/>
</dbReference>
<feature type="compositionally biased region" description="Acidic residues" evidence="9">
    <location>
        <begin position="223"/>
        <end position="237"/>
    </location>
</feature>
<name>A0AAE0JG47_9PEZI</name>
<organism evidence="10 11">
    <name type="scientific">Neurospora tetraspora</name>
    <dbReference type="NCBI Taxonomy" id="94610"/>
    <lineage>
        <taxon>Eukaryota</taxon>
        <taxon>Fungi</taxon>
        <taxon>Dikarya</taxon>
        <taxon>Ascomycota</taxon>
        <taxon>Pezizomycotina</taxon>
        <taxon>Sordariomycetes</taxon>
        <taxon>Sordariomycetidae</taxon>
        <taxon>Sordariales</taxon>
        <taxon>Sordariaceae</taxon>
        <taxon>Neurospora</taxon>
    </lineage>
</organism>
<evidence type="ECO:0000313" key="11">
    <source>
        <dbReference type="Proteomes" id="UP001278500"/>
    </source>
</evidence>
<evidence type="ECO:0000256" key="8">
    <source>
        <dbReference type="ARBA" id="ARBA00029810"/>
    </source>
</evidence>
<dbReference type="AlphaFoldDB" id="A0AAE0JG47"/>
<dbReference type="RefSeq" id="XP_062681682.1">
    <property type="nucleotide sequence ID" value="XM_062830092.1"/>
</dbReference>
<reference evidence="10" key="1">
    <citation type="journal article" date="2023" name="Mol. Phylogenet. Evol.">
        <title>Genome-scale phylogeny and comparative genomics of the fungal order Sordariales.</title>
        <authorList>
            <person name="Hensen N."/>
            <person name="Bonometti L."/>
            <person name="Westerberg I."/>
            <person name="Brannstrom I.O."/>
            <person name="Guillou S."/>
            <person name="Cros-Aarteil S."/>
            <person name="Calhoun S."/>
            <person name="Haridas S."/>
            <person name="Kuo A."/>
            <person name="Mondo S."/>
            <person name="Pangilinan J."/>
            <person name="Riley R."/>
            <person name="LaButti K."/>
            <person name="Andreopoulos B."/>
            <person name="Lipzen A."/>
            <person name="Chen C."/>
            <person name="Yan M."/>
            <person name="Daum C."/>
            <person name="Ng V."/>
            <person name="Clum A."/>
            <person name="Steindorff A."/>
            <person name="Ohm R.A."/>
            <person name="Martin F."/>
            <person name="Silar P."/>
            <person name="Natvig D.O."/>
            <person name="Lalanne C."/>
            <person name="Gautier V."/>
            <person name="Ament-Velasquez S.L."/>
            <person name="Kruys A."/>
            <person name="Hutchinson M.I."/>
            <person name="Powell A.J."/>
            <person name="Barry K."/>
            <person name="Miller A.N."/>
            <person name="Grigoriev I.V."/>
            <person name="Debuchy R."/>
            <person name="Gladieux P."/>
            <person name="Hiltunen Thoren M."/>
            <person name="Johannesson H."/>
        </authorList>
    </citation>
    <scope>NUCLEOTIDE SEQUENCE</scope>
    <source>
        <strain evidence="10">CBS 560.94</strain>
    </source>
</reference>
<dbReference type="Proteomes" id="UP001278500">
    <property type="component" value="Unassembled WGS sequence"/>
</dbReference>
<dbReference type="GeneID" id="87867246"/>
<dbReference type="PANTHER" id="PTHR28520">
    <property type="entry name" value="MITOTIC-SPINDLE ORGANIZING PROTEIN 1"/>
    <property type="match status" value="1"/>
</dbReference>
<proteinExistence type="inferred from homology"/>
<comment type="caution">
    <text evidence="10">The sequence shown here is derived from an EMBL/GenBank/DDBJ whole genome shotgun (WGS) entry which is preliminary data.</text>
</comment>
<comment type="subcellular location">
    <subcellularLocation>
        <location evidence="2">Cytoplasm</location>
        <location evidence="2">Cytoskeleton</location>
        <location evidence="2">Microtubule organizing center</location>
        <location evidence="2">Spindle pole body</location>
    </subcellularLocation>
</comment>
<keyword evidence="11" id="KW-1185">Reference proteome</keyword>
<dbReference type="GO" id="GO:0044732">
    <property type="term" value="C:mitotic spindle pole body"/>
    <property type="evidence" value="ECO:0007669"/>
    <property type="project" value="TreeGrafter"/>
</dbReference>
<keyword evidence="7" id="KW-0206">Cytoskeleton</keyword>
<feature type="region of interest" description="Disordered" evidence="9">
    <location>
        <begin position="223"/>
        <end position="348"/>
    </location>
</feature>
<accession>A0AAE0JG47</accession>
<dbReference type="GO" id="GO:0000931">
    <property type="term" value="C:gamma-tubulin ring complex"/>
    <property type="evidence" value="ECO:0007669"/>
    <property type="project" value="InterPro"/>
</dbReference>
<dbReference type="Pfam" id="PF12554">
    <property type="entry name" value="MOZART1"/>
    <property type="match status" value="1"/>
</dbReference>
<dbReference type="GO" id="GO:0090307">
    <property type="term" value="P:mitotic spindle assembly"/>
    <property type="evidence" value="ECO:0007669"/>
    <property type="project" value="TreeGrafter"/>
</dbReference>
<evidence type="ECO:0000256" key="3">
    <source>
        <dbReference type="ARBA" id="ARBA00011015"/>
    </source>
</evidence>
<comment type="similarity">
    <text evidence="3">Belongs to the MOZART1 family.</text>
</comment>
<dbReference type="InterPro" id="IPR022214">
    <property type="entry name" value="MZT1"/>
</dbReference>
<evidence type="ECO:0000256" key="5">
    <source>
        <dbReference type="ARBA" id="ARBA00016992"/>
    </source>
</evidence>
<feature type="compositionally biased region" description="Low complexity" evidence="9">
    <location>
        <begin position="315"/>
        <end position="327"/>
    </location>
</feature>
<evidence type="ECO:0000256" key="4">
    <source>
        <dbReference type="ARBA" id="ARBA00011378"/>
    </source>
</evidence>
<dbReference type="GO" id="GO:0051415">
    <property type="term" value="P:microtubule nucleation by interphase microtubule organizing center"/>
    <property type="evidence" value="ECO:0007669"/>
    <property type="project" value="TreeGrafter"/>
</dbReference>
<protein>
    <recommendedName>
        <fullName evidence="5">Mitotic-spindle organizing protein 1</fullName>
    </recommendedName>
    <alternativeName>
        <fullName evidence="8">Mitotic-spindle organizing protein associated with a ring of gamma-tubulin 1</fullName>
    </alternativeName>
</protein>
<dbReference type="PANTHER" id="PTHR28520:SF2">
    <property type="entry name" value="MITOTIC-SPINDLE ORGANIZING PROTEIN 1"/>
    <property type="match status" value="1"/>
</dbReference>
<dbReference type="GO" id="GO:0005819">
    <property type="term" value="C:spindle"/>
    <property type="evidence" value="ECO:0007669"/>
    <property type="project" value="TreeGrafter"/>
</dbReference>
<evidence type="ECO:0000313" key="10">
    <source>
        <dbReference type="EMBL" id="KAK3345069.1"/>
    </source>
</evidence>
<feature type="compositionally biased region" description="Polar residues" evidence="9">
    <location>
        <begin position="277"/>
        <end position="302"/>
    </location>
</feature>
<comment type="function">
    <text evidence="1">Required for gamma-tubulin complex recruitment to the microtubule organizing center (MTOC).</text>
</comment>
<keyword evidence="6" id="KW-0963">Cytoplasm</keyword>
<evidence type="ECO:0000256" key="6">
    <source>
        <dbReference type="ARBA" id="ARBA00022490"/>
    </source>
</evidence>
<feature type="compositionally biased region" description="Basic and acidic residues" evidence="9">
    <location>
        <begin position="338"/>
        <end position="348"/>
    </location>
</feature>
<feature type="region of interest" description="Disordered" evidence="9">
    <location>
        <begin position="144"/>
        <end position="165"/>
    </location>
</feature>
<evidence type="ECO:0000256" key="9">
    <source>
        <dbReference type="SAM" id="MobiDB-lite"/>
    </source>
</evidence>
<evidence type="ECO:0000256" key="7">
    <source>
        <dbReference type="ARBA" id="ARBA00023212"/>
    </source>
</evidence>
<dbReference type="GO" id="GO:0033566">
    <property type="term" value="P:gamma-tubulin complex localization"/>
    <property type="evidence" value="ECO:0007669"/>
    <property type="project" value="InterPro"/>
</dbReference>
<evidence type="ECO:0000256" key="1">
    <source>
        <dbReference type="ARBA" id="ARBA00003060"/>
    </source>
</evidence>
<comment type="subunit">
    <text evidence="4">Part of the gamma-tubulin complex.</text>
</comment>
<feature type="compositionally biased region" description="Basic and acidic residues" evidence="9">
    <location>
        <begin position="238"/>
        <end position="250"/>
    </location>
</feature>
<sequence>MEKSEKQAAAQQAVDILHEISTILNCQLDRRTLSICISMIENGVKPEALAMIGGERVLLGSSKRGPLNEEDDQDQMDIDLASDGKNQRYLAAPNDAISRYHLKLTIYTLRWVIMGFKRLKTRFPPLCHSDSKMDPIATDLEFSSEMSRGRKASRAVNGSGRNGALPLGLRRARRAKSAPNRTERIKYYEEMLRFVRERPMISTSMRPSPTSSWADHDRLEGWDQNEEEEEMDPMELWETERENNKDESRQEQALVKTEVMELCETEGEENKNDSGEQEQQTPLVKTEVIQVQPSSSNQTSEGGNEEASGMKVEVTEMSVSSSRSSSFECDESPYGMENRIEKERRRSK</sequence>
<gene>
    <name evidence="10" type="ORF">B0H65DRAFT_558074</name>
</gene>
<dbReference type="EMBL" id="JAUEPP010000004">
    <property type="protein sequence ID" value="KAK3345069.1"/>
    <property type="molecule type" value="Genomic_DNA"/>
</dbReference>